<protein>
    <submittedName>
        <fullName evidence="2">Uncharacterized protein</fullName>
    </submittedName>
</protein>
<reference evidence="2 3" key="1">
    <citation type="submission" date="2024-03" db="EMBL/GenBank/DDBJ databases">
        <authorList>
            <person name="Martinez-Hernandez J."/>
        </authorList>
    </citation>
    <scope>NUCLEOTIDE SEQUENCE [LARGE SCALE GENOMIC DNA]</scope>
</reference>
<gene>
    <name evidence="2" type="ORF">LLUT_LOCUS11879</name>
</gene>
<feature type="compositionally biased region" description="Basic and acidic residues" evidence="1">
    <location>
        <begin position="75"/>
        <end position="86"/>
    </location>
</feature>
<dbReference type="AlphaFoldDB" id="A0AAV1WNB2"/>
<evidence type="ECO:0000313" key="2">
    <source>
        <dbReference type="EMBL" id="CAL0310819.1"/>
    </source>
</evidence>
<sequence>MAEFLGGKMIPSPKILGDFNDVILVGPLEFNSKVMESNLVFIPRSFSTAQHVSLGGPSFNSDPRGHALATPNPFNRRDVGLVEDSPKGNGKVKGKGLPLQIMKQPP</sequence>
<feature type="region of interest" description="Disordered" evidence="1">
    <location>
        <begin position="56"/>
        <end position="106"/>
    </location>
</feature>
<accession>A0AAV1WNB2</accession>
<name>A0AAV1WNB2_LUPLU</name>
<comment type="caution">
    <text evidence="2">The sequence shown here is derived from an EMBL/GenBank/DDBJ whole genome shotgun (WGS) entry which is preliminary data.</text>
</comment>
<proteinExistence type="predicted"/>
<organism evidence="2 3">
    <name type="scientific">Lupinus luteus</name>
    <name type="common">European yellow lupine</name>
    <dbReference type="NCBI Taxonomy" id="3873"/>
    <lineage>
        <taxon>Eukaryota</taxon>
        <taxon>Viridiplantae</taxon>
        <taxon>Streptophyta</taxon>
        <taxon>Embryophyta</taxon>
        <taxon>Tracheophyta</taxon>
        <taxon>Spermatophyta</taxon>
        <taxon>Magnoliopsida</taxon>
        <taxon>eudicotyledons</taxon>
        <taxon>Gunneridae</taxon>
        <taxon>Pentapetalae</taxon>
        <taxon>rosids</taxon>
        <taxon>fabids</taxon>
        <taxon>Fabales</taxon>
        <taxon>Fabaceae</taxon>
        <taxon>Papilionoideae</taxon>
        <taxon>50 kb inversion clade</taxon>
        <taxon>genistoids sensu lato</taxon>
        <taxon>core genistoids</taxon>
        <taxon>Genisteae</taxon>
        <taxon>Lupinus</taxon>
    </lineage>
</organism>
<keyword evidence="3" id="KW-1185">Reference proteome</keyword>
<evidence type="ECO:0000313" key="3">
    <source>
        <dbReference type="Proteomes" id="UP001497480"/>
    </source>
</evidence>
<dbReference type="EMBL" id="CAXHTB010000008">
    <property type="protein sequence ID" value="CAL0310819.1"/>
    <property type="molecule type" value="Genomic_DNA"/>
</dbReference>
<evidence type="ECO:0000256" key="1">
    <source>
        <dbReference type="SAM" id="MobiDB-lite"/>
    </source>
</evidence>
<dbReference type="Proteomes" id="UP001497480">
    <property type="component" value="Unassembled WGS sequence"/>
</dbReference>